<evidence type="ECO:0000256" key="1">
    <source>
        <dbReference type="ARBA" id="ARBA00022741"/>
    </source>
</evidence>
<dbReference type="Proteomes" id="UP000054560">
    <property type="component" value="Unassembled WGS sequence"/>
</dbReference>
<dbReference type="AlphaFoldDB" id="A0A0L0GFG7"/>
<dbReference type="GO" id="GO:0005829">
    <property type="term" value="C:cytosol"/>
    <property type="evidence" value="ECO:0007669"/>
    <property type="project" value="TreeGrafter"/>
</dbReference>
<dbReference type="Gene3D" id="3.40.50.300">
    <property type="entry name" value="P-loop containing nucleotide triphosphate hydrolases"/>
    <property type="match status" value="1"/>
</dbReference>
<dbReference type="InterPro" id="IPR001650">
    <property type="entry name" value="Helicase_C-like"/>
</dbReference>
<evidence type="ECO:0000313" key="7">
    <source>
        <dbReference type="Proteomes" id="UP000054560"/>
    </source>
</evidence>
<dbReference type="eggNOG" id="KOG0330">
    <property type="taxonomic scope" value="Eukaryota"/>
</dbReference>
<feature type="domain" description="Helicase C-terminal" evidence="5">
    <location>
        <begin position="38"/>
        <end position="188"/>
    </location>
</feature>
<accession>A0A0L0GFG7</accession>
<dbReference type="PROSITE" id="PS51194">
    <property type="entry name" value="HELICASE_CTER"/>
    <property type="match status" value="1"/>
</dbReference>
<keyword evidence="7" id="KW-1185">Reference proteome</keyword>
<keyword evidence="3" id="KW-0347">Helicase</keyword>
<dbReference type="PANTHER" id="PTHR47959:SF1">
    <property type="entry name" value="ATP-DEPENDENT RNA HELICASE DBPA"/>
    <property type="match status" value="1"/>
</dbReference>
<dbReference type="SMART" id="SM00490">
    <property type="entry name" value="HELICc"/>
    <property type="match status" value="1"/>
</dbReference>
<reference evidence="6 7" key="1">
    <citation type="submission" date="2011-02" db="EMBL/GenBank/DDBJ databases">
        <title>The Genome Sequence of Sphaeroforma arctica JP610.</title>
        <authorList>
            <consortium name="The Broad Institute Genome Sequencing Platform"/>
            <person name="Russ C."/>
            <person name="Cuomo C."/>
            <person name="Young S.K."/>
            <person name="Zeng Q."/>
            <person name="Gargeya S."/>
            <person name="Alvarado L."/>
            <person name="Berlin A."/>
            <person name="Chapman S.B."/>
            <person name="Chen Z."/>
            <person name="Freedman E."/>
            <person name="Gellesch M."/>
            <person name="Goldberg J."/>
            <person name="Griggs A."/>
            <person name="Gujja S."/>
            <person name="Heilman E."/>
            <person name="Heiman D."/>
            <person name="Howarth C."/>
            <person name="Mehta T."/>
            <person name="Neiman D."/>
            <person name="Pearson M."/>
            <person name="Roberts A."/>
            <person name="Saif S."/>
            <person name="Shea T."/>
            <person name="Shenoy N."/>
            <person name="Sisk P."/>
            <person name="Stolte C."/>
            <person name="Sykes S."/>
            <person name="White J."/>
            <person name="Yandava C."/>
            <person name="Burger G."/>
            <person name="Gray M.W."/>
            <person name="Holland P.W.H."/>
            <person name="King N."/>
            <person name="Lang F.B.F."/>
            <person name="Roger A.J."/>
            <person name="Ruiz-Trillo I."/>
            <person name="Haas B."/>
            <person name="Nusbaum C."/>
            <person name="Birren B."/>
        </authorList>
    </citation>
    <scope>NUCLEOTIDE SEQUENCE [LARGE SCALE GENOMIC DNA]</scope>
    <source>
        <strain evidence="6 7">JP610</strain>
    </source>
</reference>
<keyword evidence="4" id="KW-0067">ATP-binding</keyword>
<sequence>MATIAATLPEMEFVATPNVHKADSNVTHEFIRLRGHDDTKQEALKAQLFGQTGSVIVFCNTYRTCDWVSSMLNEAGKMNYKMHGCQDSKVRTTAIDEFQKQKKGILVCTDIASRGIDTRNVNKVIMFDFPTSVADYLHRAGRTGRLGSKGTVVSLYSTKNAEHVYRIENAVKHDKTLSGLFKKLTQSERPKTRRPETAHSAFQVDGAARFDDSVLNPKDDITDIPLEDEFDESTNSTIWV</sequence>
<evidence type="ECO:0000256" key="3">
    <source>
        <dbReference type="ARBA" id="ARBA00022806"/>
    </source>
</evidence>
<proteinExistence type="predicted"/>
<dbReference type="EMBL" id="KQ241599">
    <property type="protein sequence ID" value="KNC87772.1"/>
    <property type="molecule type" value="Genomic_DNA"/>
</dbReference>
<dbReference type="OrthoDB" id="10256233at2759"/>
<dbReference type="Pfam" id="PF00271">
    <property type="entry name" value="Helicase_C"/>
    <property type="match status" value="1"/>
</dbReference>
<dbReference type="InterPro" id="IPR050079">
    <property type="entry name" value="DEAD_box_RNA_helicase"/>
</dbReference>
<organism evidence="6 7">
    <name type="scientific">Sphaeroforma arctica JP610</name>
    <dbReference type="NCBI Taxonomy" id="667725"/>
    <lineage>
        <taxon>Eukaryota</taxon>
        <taxon>Ichthyosporea</taxon>
        <taxon>Ichthyophonida</taxon>
        <taxon>Sphaeroforma</taxon>
    </lineage>
</organism>
<keyword evidence="1" id="KW-0547">Nucleotide-binding</keyword>
<dbReference type="SUPFAM" id="SSF52540">
    <property type="entry name" value="P-loop containing nucleoside triphosphate hydrolases"/>
    <property type="match status" value="1"/>
</dbReference>
<evidence type="ECO:0000313" key="6">
    <source>
        <dbReference type="EMBL" id="KNC87772.1"/>
    </source>
</evidence>
<dbReference type="CDD" id="cd18787">
    <property type="entry name" value="SF2_C_DEAD"/>
    <property type="match status" value="1"/>
</dbReference>
<evidence type="ECO:0000256" key="4">
    <source>
        <dbReference type="ARBA" id="ARBA00022840"/>
    </source>
</evidence>
<dbReference type="GeneID" id="25900648"/>
<dbReference type="GO" id="GO:0003724">
    <property type="term" value="F:RNA helicase activity"/>
    <property type="evidence" value="ECO:0007669"/>
    <property type="project" value="TreeGrafter"/>
</dbReference>
<dbReference type="STRING" id="667725.A0A0L0GFG7"/>
<name>A0A0L0GFG7_9EUKA</name>
<evidence type="ECO:0000256" key="2">
    <source>
        <dbReference type="ARBA" id="ARBA00022801"/>
    </source>
</evidence>
<keyword evidence="2" id="KW-0378">Hydrolase</keyword>
<gene>
    <name evidence="6" type="ORF">SARC_00144</name>
</gene>
<dbReference type="GO" id="GO:0005524">
    <property type="term" value="F:ATP binding"/>
    <property type="evidence" value="ECO:0007669"/>
    <property type="project" value="UniProtKB-KW"/>
</dbReference>
<dbReference type="RefSeq" id="XP_014161674.1">
    <property type="nucleotide sequence ID" value="XM_014306199.1"/>
</dbReference>
<evidence type="ECO:0000259" key="5">
    <source>
        <dbReference type="PROSITE" id="PS51194"/>
    </source>
</evidence>
<dbReference type="InterPro" id="IPR027417">
    <property type="entry name" value="P-loop_NTPase"/>
</dbReference>
<dbReference type="GO" id="GO:0016787">
    <property type="term" value="F:hydrolase activity"/>
    <property type="evidence" value="ECO:0007669"/>
    <property type="project" value="UniProtKB-KW"/>
</dbReference>
<dbReference type="PANTHER" id="PTHR47959">
    <property type="entry name" value="ATP-DEPENDENT RNA HELICASE RHLE-RELATED"/>
    <property type="match status" value="1"/>
</dbReference>
<protein>
    <recommendedName>
        <fullName evidence="5">Helicase C-terminal domain-containing protein</fullName>
    </recommendedName>
</protein>